<dbReference type="InterPro" id="IPR029063">
    <property type="entry name" value="SAM-dependent_MTases_sf"/>
</dbReference>
<evidence type="ECO:0000256" key="5">
    <source>
        <dbReference type="HAMAP-Rule" id="MF_03188"/>
    </source>
</evidence>
<dbReference type="Proteomes" id="UP001363151">
    <property type="component" value="Unassembled WGS sequence"/>
</dbReference>
<dbReference type="PANTHER" id="PTHR12843">
    <property type="entry name" value="PROTEIN-LYSINE N-METHYLTRANSFERASE METTL10"/>
    <property type="match status" value="1"/>
</dbReference>
<dbReference type="InterPro" id="IPR025714">
    <property type="entry name" value="Methyltranfer_dom"/>
</dbReference>
<evidence type="ECO:0000256" key="2">
    <source>
        <dbReference type="ARBA" id="ARBA00022603"/>
    </source>
</evidence>
<comment type="caution">
    <text evidence="7">The sequence shown here is derived from an EMBL/GenBank/DDBJ whole genome shotgun (WGS) entry which is preliminary data.</text>
</comment>
<organism evidence="7 8">
    <name type="scientific">Aureococcus anophagefferens</name>
    <name type="common">Harmful bloom alga</name>
    <dbReference type="NCBI Taxonomy" id="44056"/>
    <lineage>
        <taxon>Eukaryota</taxon>
        <taxon>Sar</taxon>
        <taxon>Stramenopiles</taxon>
        <taxon>Ochrophyta</taxon>
        <taxon>Pelagophyceae</taxon>
        <taxon>Pelagomonadales</taxon>
        <taxon>Pelagomonadaceae</taxon>
        <taxon>Aureococcus</taxon>
    </lineage>
</organism>
<evidence type="ECO:0000256" key="4">
    <source>
        <dbReference type="ARBA" id="ARBA00022691"/>
    </source>
</evidence>
<evidence type="ECO:0000259" key="6">
    <source>
        <dbReference type="Pfam" id="PF13847"/>
    </source>
</evidence>
<dbReference type="EMBL" id="JBBJCI010000216">
    <property type="protein sequence ID" value="KAK7240122.1"/>
    <property type="molecule type" value="Genomic_DNA"/>
</dbReference>
<keyword evidence="4 5" id="KW-0949">S-adenosyl-L-methionine</keyword>
<keyword evidence="8" id="KW-1185">Reference proteome</keyword>
<proteinExistence type="inferred from homology"/>
<comment type="subcellular location">
    <subcellularLocation>
        <location evidence="5">Cytoplasm</location>
    </subcellularLocation>
</comment>
<evidence type="ECO:0000256" key="1">
    <source>
        <dbReference type="ARBA" id="ARBA00022490"/>
    </source>
</evidence>
<dbReference type="Pfam" id="PF13847">
    <property type="entry name" value="Methyltransf_31"/>
    <property type="match status" value="1"/>
</dbReference>
<keyword evidence="1 5" id="KW-0963">Cytoplasm</keyword>
<dbReference type="EC" id="2.1.1.-" evidence="5"/>
<name>A0ABR1FWG9_AURAN</name>
<gene>
    <name evidence="7" type="primary">EFM4</name>
    <name evidence="7" type="ORF">SO694_00117062</name>
</gene>
<dbReference type="CDD" id="cd02440">
    <property type="entry name" value="AdoMet_MTases"/>
    <property type="match status" value="1"/>
</dbReference>
<keyword evidence="3 5" id="KW-0808">Transferase</keyword>
<dbReference type="PANTHER" id="PTHR12843:SF5">
    <property type="entry name" value="EEF1A LYSINE METHYLTRANSFERASE 2"/>
    <property type="match status" value="1"/>
</dbReference>
<evidence type="ECO:0000313" key="8">
    <source>
        <dbReference type="Proteomes" id="UP001363151"/>
    </source>
</evidence>
<feature type="domain" description="Methyltransferase" evidence="6">
    <location>
        <begin position="86"/>
        <end position="211"/>
    </location>
</feature>
<dbReference type="SUPFAM" id="SSF53335">
    <property type="entry name" value="S-adenosyl-L-methionine-dependent methyltransferases"/>
    <property type="match status" value="1"/>
</dbReference>
<dbReference type="HAMAP" id="MF_03188">
    <property type="entry name" value="Methyltr_EFM4"/>
    <property type="match status" value="1"/>
</dbReference>
<accession>A0ABR1FWG9</accession>
<dbReference type="InterPro" id="IPR026635">
    <property type="entry name" value="Efm4/METTL10"/>
</dbReference>
<comment type="function">
    <text evidence="5">S-adenosyl-L-methionine-dependent protein-lysine N-methyltransferase that methylates elongation factor 1-alpha.</text>
</comment>
<dbReference type="Gene3D" id="3.40.50.150">
    <property type="entry name" value="Vaccinia Virus protein VP39"/>
    <property type="match status" value="1"/>
</dbReference>
<sequence length="253" mass="26464">MAALVQPQNAVADAVAAADASTDDVGASEDGVLHLKSTLGTQQHWDDHYARERDNFAADEDDEGVDWFSENVGSRLLQWVEDHAQPGGSVLDLGCGSGVFLLDVEESVDVGRALGVDYSPAGIALARAVGAKRGASSQFEEADITKLEALDERFDLVCDKGTFDAYMLGDGASVRAYATSVAAAVAPGGVFLLTSCNNTAEELIRHFAAANADTWGGGGASPFSELDRVRYPTFQFGGVQGAAVATVAFRRAA</sequence>
<evidence type="ECO:0000256" key="3">
    <source>
        <dbReference type="ARBA" id="ARBA00022679"/>
    </source>
</evidence>
<reference evidence="7 8" key="1">
    <citation type="submission" date="2024-03" db="EMBL/GenBank/DDBJ databases">
        <title>Aureococcus anophagefferens CCMP1851 and Kratosvirus quantuckense: Draft genome of a second virus-susceptible host strain in the model system.</title>
        <authorList>
            <person name="Chase E."/>
            <person name="Truchon A.R."/>
            <person name="Schepens W."/>
            <person name="Wilhelm S.W."/>
        </authorList>
    </citation>
    <scope>NUCLEOTIDE SEQUENCE [LARGE SCALE GENOMIC DNA]</scope>
    <source>
        <strain evidence="7 8">CCMP1851</strain>
    </source>
</reference>
<protein>
    <recommendedName>
        <fullName evidence="5">Protein-lysine N-methyltransferase SO694_00117062</fullName>
        <ecNumber evidence="5">2.1.1.-</ecNumber>
    </recommendedName>
</protein>
<keyword evidence="2 5" id="KW-0489">Methyltransferase</keyword>
<evidence type="ECO:0000313" key="7">
    <source>
        <dbReference type="EMBL" id="KAK7240122.1"/>
    </source>
</evidence>
<comment type="similarity">
    <text evidence="5">Belongs to the class I-like SAM-binding methyltransferase superfamily. EFM4 family.</text>
</comment>